<proteinExistence type="inferred from homology"/>
<dbReference type="RefSeq" id="WP_027705401.1">
    <property type="nucleotide sequence ID" value="NZ_AP018933.1"/>
</dbReference>
<dbReference type="GO" id="GO:0016616">
    <property type="term" value="F:oxidoreductase activity, acting on the CH-OH group of donors, NAD or NADP as acceptor"/>
    <property type="evidence" value="ECO:0007669"/>
    <property type="project" value="UniProtKB-ARBA"/>
</dbReference>
<organism evidence="8 9">
    <name type="scientific">Zymobacter palmae</name>
    <dbReference type="NCBI Taxonomy" id="33074"/>
    <lineage>
        <taxon>Bacteria</taxon>
        <taxon>Pseudomonadati</taxon>
        <taxon>Pseudomonadota</taxon>
        <taxon>Gammaproteobacteria</taxon>
        <taxon>Oceanospirillales</taxon>
        <taxon>Halomonadaceae</taxon>
        <taxon>Zymobacter group</taxon>
        <taxon>Zymobacter</taxon>
    </lineage>
</organism>
<evidence type="ECO:0000256" key="2">
    <source>
        <dbReference type="ARBA" id="ARBA00022857"/>
    </source>
</evidence>
<dbReference type="OrthoDB" id="9804790at2"/>
<dbReference type="PROSITE" id="PS00798">
    <property type="entry name" value="ALDOKETO_REDUCTASE_1"/>
    <property type="match status" value="1"/>
</dbReference>
<dbReference type="PRINTS" id="PR00069">
    <property type="entry name" value="ALDKETRDTASE"/>
</dbReference>
<keyword evidence="2" id="KW-0521">NADP</keyword>
<name>A0A348HBM2_9GAMM</name>
<dbReference type="STRING" id="1123510.GCA_000620025_02349"/>
<sequence length="282" mass="31573">MSTRSDIPQITLNDGTTLPAVGFGTYTLNGSQGVVDMVKAIHNGYRLLDSAFNYENEGAVGRAVAQCGVAREELRVVSKLPGRHHAYDEAIATVEESLYRAELDYFDLYLIHWPNPIQNHYVEAWRAMIEVQKRGLVRSIGVCNFLPEHLQRLIDETGVTPSINQIELHPYFPQAEQRAWDTAHGIVTESWSPLGRASAVLQDPTLKVIADRHGKSIPQIILRWHTQLGAIPIPKASSDARQTENLSLFDFTLTDDDMAKIATLARPDGRIADQDPARYEEF</sequence>
<dbReference type="FunFam" id="3.20.20.100:FF:000015">
    <property type="entry name" value="Oxidoreductase, aldo/keto reductase family"/>
    <property type="match status" value="1"/>
</dbReference>
<feature type="binding site" evidence="5">
    <location>
        <position position="112"/>
    </location>
    <ligand>
        <name>substrate</name>
    </ligand>
</feature>
<feature type="site" description="Lowers pKa of active site Tyr" evidence="6">
    <location>
        <position position="79"/>
    </location>
</feature>
<dbReference type="InterPro" id="IPR020471">
    <property type="entry name" value="AKR"/>
</dbReference>
<feature type="active site" description="Proton donor" evidence="4">
    <location>
        <position position="54"/>
    </location>
</feature>
<reference evidence="8 9" key="1">
    <citation type="submission" date="2018-09" db="EMBL/GenBank/DDBJ databases">
        <title>Zymobacter palmae IAM14233 (=T109) whole genome analysis.</title>
        <authorList>
            <person name="Yanase H."/>
        </authorList>
    </citation>
    <scope>NUCLEOTIDE SEQUENCE [LARGE SCALE GENOMIC DNA]</scope>
    <source>
        <strain evidence="8 9">IAM14233</strain>
    </source>
</reference>
<dbReference type="Gene3D" id="3.20.20.100">
    <property type="entry name" value="NADP-dependent oxidoreductase domain"/>
    <property type="match status" value="1"/>
</dbReference>
<dbReference type="PANTHER" id="PTHR43827:SF3">
    <property type="entry name" value="NADP-DEPENDENT OXIDOREDUCTASE DOMAIN-CONTAINING PROTEIN"/>
    <property type="match status" value="1"/>
</dbReference>
<feature type="domain" description="NADP-dependent oxidoreductase" evidence="7">
    <location>
        <begin position="21"/>
        <end position="264"/>
    </location>
</feature>
<dbReference type="InterPro" id="IPR018170">
    <property type="entry name" value="Aldo/ket_reductase_CS"/>
</dbReference>
<dbReference type="PANTHER" id="PTHR43827">
    <property type="entry name" value="2,5-DIKETO-D-GLUCONIC ACID REDUCTASE"/>
    <property type="match status" value="1"/>
</dbReference>
<evidence type="ECO:0000313" key="8">
    <source>
        <dbReference type="EMBL" id="BBG29024.1"/>
    </source>
</evidence>
<keyword evidence="3" id="KW-0560">Oxidoreductase</keyword>
<protein>
    <submittedName>
        <fullName evidence="8">Aldo/keto reductases, related to diketogulonate</fullName>
    </submittedName>
</protein>
<dbReference type="InterPro" id="IPR023210">
    <property type="entry name" value="NADP_OxRdtase_dom"/>
</dbReference>
<accession>A0A348HBM2</accession>
<dbReference type="SUPFAM" id="SSF51430">
    <property type="entry name" value="NAD(P)-linked oxidoreductase"/>
    <property type="match status" value="1"/>
</dbReference>
<gene>
    <name evidence="8" type="ORF">ZBT109_0226</name>
</gene>
<comment type="similarity">
    <text evidence="1">Belongs to the aldo/keto reductase family.</text>
</comment>
<dbReference type="PROSITE" id="PS00062">
    <property type="entry name" value="ALDOKETO_REDUCTASE_2"/>
    <property type="match status" value="1"/>
</dbReference>
<dbReference type="KEGG" id="zpl:ZBT109_0226"/>
<evidence type="ECO:0000256" key="6">
    <source>
        <dbReference type="PIRSR" id="PIRSR000097-3"/>
    </source>
</evidence>
<evidence type="ECO:0000256" key="4">
    <source>
        <dbReference type="PIRSR" id="PIRSR000097-1"/>
    </source>
</evidence>
<evidence type="ECO:0000256" key="5">
    <source>
        <dbReference type="PIRSR" id="PIRSR000097-2"/>
    </source>
</evidence>
<keyword evidence="9" id="KW-1185">Reference proteome</keyword>
<dbReference type="PIRSF" id="PIRSF000097">
    <property type="entry name" value="AKR"/>
    <property type="match status" value="1"/>
</dbReference>
<evidence type="ECO:0000313" key="9">
    <source>
        <dbReference type="Proteomes" id="UP000267342"/>
    </source>
</evidence>
<dbReference type="CDD" id="cd19132">
    <property type="entry name" value="AKR_AKR5D1_E1"/>
    <property type="match status" value="1"/>
</dbReference>
<dbReference type="Proteomes" id="UP000267342">
    <property type="component" value="Chromosome"/>
</dbReference>
<evidence type="ECO:0000256" key="1">
    <source>
        <dbReference type="ARBA" id="ARBA00007905"/>
    </source>
</evidence>
<evidence type="ECO:0000259" key="7">
    <source>
        <dbReference type="Pfam" id="PF00248"/>
    </source>
</evidence>
<dbReference type="InterPro" id="IPR036812">
    <property type="entry name" value="NAD(P)_OxRdtase_dom_sf"/>
</dbReference>
<dbReference type="EMBL" id="AP018933">
    <property type="protein sequence ID" value="BBG29024.1"/>
    <property type="molecule type" value="Genomic_DNA"/>
</dbReference>
<evidence type="ECO:0000256" key="3">
    <source>
        <dbReference type="ARBA" id="ARBA00023002"/>
    </source>
</evidence>
<dbReference type="AlphaFoldDB" id="A0A348HBM2"/>
<dbReference type="Pfam" id="PF00248">
    <property type="entry name" value="Aldo_ket_red"/>
    <property type="match status" value="1"/>
</dbReference>